<dbReference type="eggNOG" id="KOG0823">
    <property type="taxonomic scope" value="Eukaryota"/>
</dbReference>
<evidence type="ECO:0000256" key="3">
    <source>
        <dbReference type="ARBA" id="ARBA00004906"/>
    </source>
</evidence>
<evidence type="ECO:0000256" key="9">
    <source>
        <dbReference type="ARBA" id="ARBA00023136"/>
    </source>
</evidence>
<comment type="catalytic activity">
    <reaction evidence="1 11">
        <text>S-ubiquitinyl-[E2 ubiquitin-conjugating enzyme]-L-cysteine + [acceptor protein]-L-lysine = [E2 ubiquitin-conjugating enzyme]-L-cysteine + N(6)-ubiquitinyl-[acceptor protein]-L-lysine.</text>
        <dbReference type="EC" id="2.3.2.27"/>
    </reaction>
</comment>
<dbReference type="Gramene" id="EOY12937">
    <property type="protein sequence ID" value="EOY12937"/>
    <property type="gene ID" value="TCM_031438"/>
</dbReference>
<evidence type="ECO:0000256" key="5">
    <source>
        <dbReference type="ARBA" id="ARBA00022723"/>
    </source>
</evidence>
<comment type="function">
    <text evidence="11">E3 ubiquitin-protein ligase.</text>
</comment>
<name>A0A061F897_THECC</name>
<dbReference type="GO" id="GO:0036503">
    <property type="term" value="P:ERAD pathway"/>
    <property type="evidence" value="ECO:0000318"/>
    <property type="project" value="GO_Central"/>
</dbReference>
<dbReference type="EC" id="2.3.2.27" evidence="11"/>
<dbReference type="Proteomes" id="UP000026915">
    <property type="component" value="Chromosome 7"/>
</dbReference>
<dbReference type="AlphaFoldDB" id="A0A061F897"/>
<feature type="region of interest" description="Disordered" evidence="12">
    <location>
        <begin position="107"/>
        <end position="127"/>
    </location>
</feature>
<dbReference type="GO" id="GO:0008270">
    <property type="term" value="F:zinc ion binding"/>
    <property type="evidence" value="ECO:0007669"/>
    <property type="project" value="UniProtKB-KW"/>
</dbReference>
<dbReference type="HOGENOM" id="CLU_055198_1_0_1"/>
<dbReference type="InterPro" id="IPR017907">
    <property type="entry name" value="Znf_RING_CS"/>
</dbReference>
<evidence type="ECO:0000256" key="7">
    <source>
        <dbReference type="ARBA" id="ARBA00022786"/>
    </source>
</evidence>
<dbReference type="GO" id="GO:0044390">
    <property type="term" value="F:ubiquitin-like protein conjugating enzyme binding"/>
    <property type="evidence" value="ECO:0000318"/>
    <property type="project" value="GO_Central"/>
</dbReference>
<dbReference type="EMBL" id="CM001885">
    <property type="protein sequence ID" value="EOY12937.1"/>
    <property type="molecule type" value="Genomic_DNA"/>
</dbReference>
<keyword evidence="8 11" id="KW-0862">Zinc</keyword>
<accession>A0A061F897</accession>
<dbReference type="GO" id="GO:0061630">
    <property type="term" value="F:ubiquitin protein ligase activity"/>
    <property type="evidence" value="ECO:0000318"/>
    <property type="project" value="GO_Central"/>
</dbReference>
<dbReference type="Pfam" id="PF00097">
    <property type="entry name" value="zf-C3HC4"/>
    <property type="match status" value="1"/>
</dbReference>
<dbReference type="InterPro" id="IPR013083">
    <property type="entry name" value="Znf_RING/FYVE/PHD"/>
</dbReference>
<sequence length="258" mass="28978">MAMEPNFFEQEANFESDGDILLKQKWNQISAPTKDSEKDAGGFDCNICFDSAQDPVVTLCGHLYCWPCIYKWLQVQTSSLDADQQHQNCPVCKANISSNSLVPLYGRGTSSDSESKNPHSDLVIPQRPPPSGLNSIISSSHQSQPLRENFFHSQSQSFHHQQYFPHGGYATLASSNLGGIAMTNFFNPMIGMFGEMVYARIFGSSDTGLVAYPYQASYPFFGNNNNLRMRRQEMQFDKSLSRVSIFLFCCLILCLLLF</sequence>
<proteinExistence type="predicted"/>
<keyword evidence="7 11" id="KW-0833">Ubl conjugation pathway</keyword>
<dbReference type="GO" id="GO:0016567">
    <property type="term" value="P:protein ubiquitination"/>
    <property type="evidence" value="ECO:0007669"/>
    <property type="project" value="UniProtKB-UniPathway"/>
</dbReference>
<protein>
    <recommendedName>
        <fullName evidence="11">E3 ubiquitin-protein ligase RMA</fullName>
        <ecNumber evidence="11">2.3.2.27</ecNumber>
    </recommendedName>
    <alternativeName>
        <fullName evidence="11">Protein RING membrane-anchor</fullName>
    </alternativeName>
    <alternativeName>
        <fullName evidence="11">RING-type E3 ubiquitin transferase RMA</fullName>
    </alternativeName>
</protein>
<evidence type="ECO:0000256" key="8">
    <source>
        <dbReference type="ARBA" id="ARBA00022833"/>
    </source>
</evidence>
<dbReference type="FunCoup" id="A0A061F897">
    <property type="interactions" value="54"/>
</dbReference>
<evidence type="ECO:0000256" key="10">
    <source>
        <dbReference type="PROSITE-ProRule" id="PRU00175"/>
    </source>
</evidence>
<dbReference type="Gene3D" id="3.30.40.10">
    <property type="entry name" value="Zinc/RING finger domain, C3HC4 (zinc finger)"/>
    <property type="match status" value="1"/>
</dbReference>
<dbReference type="STRING" id="3641.A0A061F897"/>
<comment type="domain">
    <text evidence="11">The RING-type zinc finger domain is responsible for E3 ligase activity.</text>
</comment>
<dbReference type="InterPro" id="IPR045103">
    <property type="entry name" value="RNF5/RNF185-like"/>
</dbReference>
<keyword evidence="4 11" id="KW-0808">Transferase</keyword>
<comment type="subcellular location">
    <subcellularLocation>
        <location evidence="2">Endomembrane system</location>
    </subcellularLocation>
    <subcellularLocation>
        <location evidence="11">Endoplasmic reticulum membrane</location>
        <topology evidence="11">Single-pass type IV membrane protein</topology>
    </subcellularLocation>
</comment>
<dbReference type="GO" id="GO:0006511">
    <property type="term" value="P:ubiquitin-dependent protein catabolic process"/>
    <property type="evidence" value="ECO:0000318"/>
    <property type="project" value="GO_Central"/>
</dbReference>
<reference evidence="14 15" key="1">
    <citation type="journal article" date="2013" name="Genome Biol.">
        <title>The genome sequence of the most widely cultivated cacao type and its use to identify candidate genes regulating pod color.</title>
        <authorList>
            <person name="Motamayor J.C."/>
            <person name="Mockaitis K."/>
            <person name="Schmutz J."/>
            <person name="Haiminen N."/>
            <person name="Iii D.L."/>
            <person name="Cornejo O."/>
            <person name="Findley S.D."/>
            <person name="Zheng P."/>
            <person name="Utro F."/>
            <person name="Royaert S."/>
            <person name="Saski C."/>
            <person name="Jenkins J."/>
            <person name="Podicheti R."/>
            <person name="Zhao M."/>
            <person name="Scheffler B.E."/>
            <person name="Stack J.C."/>
            <person name="Feltus F.A."/>
            <person name="Mustiga G.M."/>
            <person name="Amores F."/>
            <person name="Phillips W."/>
            <person name="Marelli J.P."/>
            <person name="May G.D."/>
            <person name="Shapiro H."/>
            <person name="Ma J."/>
            <person name="Bustamante C.D."/>
            <person name="Schnell R.J."/>
            <person name="Main D."/>
            <person name="Gilbert D."/>
            <person name="Parida L."/>
            <person name="Kuhn D.N."/>
        </authorList>
    </citation>
    <scope>NUCLEOTIDE SEQUENCE [LARGE SCALE GENOMIC DNA]</scope>
    <source>
        <strain evidence="15">cv. Matina 1-6</strain>
    </source>
</reference>
<evidence type="ECO:0000256" key="2">
    <source>
        <dbReference type="ARBA" id="ARBA00004308"/>
    </source>
</evidence>
<feature type="transmembrane region" description="Helical" evidence="11">
    <location>
        <begin position="239"/>
        <end position="257"/>
    </location>
</feature>
<dbReference type="UniPathway" id="UPA00143"/>
<organism evidence="14 15">
    <name type="scientific">Theobroma cacao</name>
    <name type="common">Cacao</name>
    <name type="synonym">Cocoa</name>
    <dbReference type="NCBI Taxonomy" id="3641"/>
    <lineage>
        <taxon>Eukaryota</taxon>
        <taxon>Viridiplantae</taxon>
        <taxon>Streptophyta</taxon>
        <taxon>Embryophyta</taxon>
        <taxon>Tracheophyta</taxon>
        <taxon>Spermatophyta</taxon>
        <taxon>Magnoliopsida</taxon>
        <taxon>eudicotyledons</taxon>
        <taxon>Gunneridae</taxon>
        <taxon>Pentapetalae</taxon>
        <taxon>rosids</taxon>
        <taxon>malvids</taxon>
        <taxon>Malvales</taxon>
        <taxon>Malvaceae</taxon>
        <taxon>Byttnerioideae</taxon>
        <taxon>Theobroma</taxon>
    </lineage>
</organism>
<dbReference type="PROSITE" id="PS50089">
    <property type="entry name" value="ZF_RING_2"/>
    <property type="match status" value="1"/>
</dbReference>
<dbReference type="SUPFAM" id="SSF57850">
    <property type="entry name" value="RING/U-box"/>
    <property type="match status" value="1"/>
</dbReference>
<dbReference type="GO" id="GO:0005789">
    <property type="term" value="C:endoplasmic reticulum membrane"/>
    <property type="evidence" value="ECO:0007669"/>
    <property type="project" value="UniProtKB-SubCell"/>
</dbReference>
<dbReference type="CDD" id="cd16745">
    <property type="entry name" value="RING-HC_AtRMA-like"/>
    <property type="match status" value="1"/>
</dbReference>
<dbReference type="PROSITE" id="PS00518">
    <property type="entry name" value="ZF_RING_1"/>
    <property type="match status" value="1"/>
</dbReference>
<keyword evidence="6 10" id="KW-0863">Zinc-finger</keyword>
<keyword evidence="9 11" id="KW-0472">Membrane</keyword>
<evidence type="ECO:0000256" key="6">
    <source>
        <dbReference type="ARBA" id="ARBA00022771"/>
    </source>
</evidence>
<evidence type="ECO:0000313" key="14">
    <source>
        <dbReference type="EMBL" id="EOY12937.1"/>
    </source>
</evidence>
<keyword evidence="5 11" id="KW-0479">Metal-binding</keyword>
<feature type="domain" description="RING-type" evidence="13">
    <location>
        <begin position="45"/>
        <end position="93"/>
    </location>
</feature>
<evidence type="ECO:0000256" key="11">
    <source>
        <dbReference type="RuleBase" id="RU369090"/>
    </source>
</evidence>
<evidence type="ECO:0000256" key="1">
    <source>
        <dbReference type="ARBA" id="ARBA00000900"/>
    </source>
</evidence>
<evidence type="ECO:0000259" key="13">
    <source>
        <dbReference type="PROSITE" id="PS50089"/>
    </source>
</evidence>
<keyword evidence="11" id="KW-0812">Transmembrane</keyword>
<evidence type="ECO:0000313" key="15">
    <source>
        <dbReference type="Proteomes" id="UP000026915"/>
    </source>
</evidence>
<comment type="pathway">
    <text evidence="3 11">Protein modification; protein ubiquitination.</text>
</comment>
<dbReference type="SMART" id="SM00184">
    <property type="entry name" value="RING"/>
    <property type="match status" value="1"/>
</dbReference>
<dbReference type="InterPro" id="IPR001841">
    <property type="entry name" value="Znf_RING"/>
</dbReference>
<dbReference type="InParanoid" id="A0A061F897"/>
<keyword evidence="15" id="KW-1185">Reference proteome</keyword>
<evidence type="ECO:0000256" key="4">
    <source>
        <dbReference type="ARBA" id="ARBA00022679"/>
    </source>
</evidence>
<dbReference type="OMA" id="KWNQISA"/>
<gene>
    <name evidence="14" type="ORF">TCM_031438</name>
</gene>
<keyword evidence="11" id="KW-0256">Endoplasmic reticulum</keyword>
<keyword evidence="11" id="KW-1133">Transmembrane helix</keyword>
<dbReference type="PANTHER" id="PTHR12313">
    <property type="entry name" value="E3 UBIQUITIN-PROTEIN LIGASE RNF5-RELATED"/>
    <property type="match status" value="1"/>
</dbReference>
<dbReference type="InterPro" id="IPR018957">
    <property type="entry name" value="Znf_C3HC4_RING-type"/>
</dbReference>
<evidence type="ECO:0000256" key="12">
    <source>
        <dbReference type="SAM" id="MobiDB-lite"/>
    </source>
</evidence>